<dbReference type="InterPro" id="IPR043745">
    <property type="entry name" value="DUF5690"/>
</dbReference>
<evidence type="ECO:0000256" key="1">
    <source>
        <dbReference type="SAM" id="Phobius"/>
    </source>
</evidence>
<evidence type="ECO:0000313" key="3">
    <source>
        <dbReference type="Proteomes" id="UP000189739"/>
    </source>
</evidence>
<feature type="transmembrane region" description="Helical" evidence="1">
    <location>
        <begin position="18"/>
        <end position="38"/>
    </location>
</feature>
<keyword evidence="1" id="KW-0812">Transmembrane</keyword>
<keyword evidence="1" id="KW-0472">Membrane</keyword>
<dbReference type="EMBL" id="MBTF01000037">
    <property type="protein sequence ID" value="OOQ57172.1"/>
    <property type="molecule type" value="Genomic_DNA"/>
</dbReference>
<name>A0A1S9P8B1_9SPHI</name>
<feature type="transmembrane region" description="Helical" evidence="1">
    <location>
        <begin position="226"/>
        <end position="248"/>
    </location>
</feature>
<sequence>MANTFVSTLRGRIALWPYWLVSLLAAISAFGCYTSMYAFRKAFAAGTYPGQQYLHVDYKVWLVIAQIIGYTLSKFYGIKFIAEIKGAKRGLMILILVGISWLALLGFALTPAPYNIVFLLINGFPLGLIWGLVFGYLEGRRSTEFMAAVLSISLIFGSGFVKTIGQTLIHVYHVNEFYMPFATGAIFALPLVLFVCLLEMMPPQTAADKAYRTERLPMNAQERRQFIVRFFPGIMLTIIIYVLLTIMRDVRDNFEVEIWSSLGITDRTIYAIIDTRISLIVLVAMSLLILVRKNLRAFSIIHLFIIGGCILVGASTLLFSMKLIGPVSWMTMAGLGLYMGYVPYNAVFFERMIATFHYKSNIGFVMYVADSMGYLGSVSILLIKELGRPGISWGAFFKEGVSVVAVIGGICGVLSLIYFLQSARRKPANTGNETNNELNFSAI</sequence>
<dbReference type="InterPro" id="IPR036259">
    <property type="entry name" value="MFS_trans_sf"/>
</dbReference>
<dbReference type="OrthoDB" id="182994at2"/>
<dbReference type="Proteomes" id="UP000189739">
    <property type="component" value="Unassembled WGS sequence"/>
</dbReference>
<accession>A0A1S9P8B1</accession>
<evidence type="ECO:0008006" key="4">
    <source>
        <dbReference type="Google" id="ProtNLM"/>
    </source>
</evidence>
<comment type="caution">
    <text evidence="2">The sequence shown here is derived from an EMBL/GenBank/DDBJ whole genome shotgun (WGS) entry which is preliminary data.</text>
</comment>
<dbReference type="SUPFAM" id="SSF103473">
    <property type="entry name" value="MFS general substrate transporter"/>
    <property type="match status" value="1"/>
</dbReference>
<feature type="transmembrane region" description="Helical" evidence="1">
    <location>
        <begin position="298"/>
        <end position="321"/>
    </location>
</feature>
<dbReference type="Pfam" id="PF18943">
    <property type="entry name" value="DUF5690"/>
    <property type="match status" value="1"/>
</dbReference>
<feature type="transmembrane region" description="Helical" evidence="1">
    <location>
        <begin position="327"/>
        <end position="349"/>
    </location>
</feature>
<feature type="transmembrane region" description="Helical" evidence="1">
    <location>
        <begin position="144"/>
        <end position="165"/>
    </location>
</feature>
<gene>
    <name evidence="2" type="ORF">BC343_16765</name>
</gene>
<evidence type="ECO:0000313" key="2">
    <source>
        <dbReference type="EMBL" id="OOQ57172.1"/>
    </source>
</evidence>
<feature type="transmembrane region" description="Helical" evidence="1">
    <location>
        <begin position="58"/>
        <end position="78"/>
    </location>
</feature>
<dbReference type="RefSeq" id="WP_143822382.1">
    <property type="nucleotide sequence ID" value="NZ_MBTF01000037.1"/>
</dbReference>
<feature type="transmembrane region" description="Helical" evidence="1">
    <location>
        <begin position="177"/>
        <end position="198"/>
    </location>
</feature>
<feature type="transmembrane region" description="Helical" evidence="1">
    <location>
        <begin position="268"/>
        <end position="291"/>
    </location>
</feature>
<proteinExistence type="predicted"/>
<protein>
    <recommendedName>
        <fullName evidence="4">MFS transporter</fullName>
    </recommendedName>
</protein>
<keyword evidence="1" id="KW-1133">Transmembrane helix</keyword>
<reference evidence="2 3" key="1">
    <citation type="submission" date="2016-07" db="EMBL/GenBank/DDBJ databases">
        <title>Genomic analysis of zinc-resistant bacterium Mucilaginibacter pedocola TBZ30.</title>
        <authorList>
            <person name="Huang J."/>
            <person name="Tang J."/>
        </authorList>
    </citation>
    <scope>NUCLEOTIDE SEQUENCE [LARGE SCALE GENOMIC DNA]</scope>
    <source>
        <strain evidence="2 3">TBZ30</strain>
    </source>
</reference>
<feature type="transmembrane region" description="Helical" evidence="1">
    <location>
        <begin position="361"/>
        <end position="383"/>
    </location>
</feature>
<feature type="transmembrane region" description="Helical" evidence="1">
    <location>
        <begin position="90"/>
        <end position="110"/>
    </location>
</feature>
<dbReference type="AlphaFoldDB" id="A0A1S9P8B1"/>
<keyword evidence="3" id="KW-1185">Reference proteome</keyword>
<dbReference type="STRING" id="1792845.BC343_16765"/>
<feature type="transmembrane region" description="Helical" evidence="1">
    <location>
        <begin position="403"/>
        <end position="420"/>
    </location>
</feature>
<organism evidence="2 3">
    <name type="scientific">Mucilaginibacter pedocola</name>
    <dbReference type="NCBI Taxonomy" id="1792845"/>
    <lineage>
        <taxon>Bacteria</taxon>
        <taxon>Pseudomonadati</taxon>
        <taxon>Bacteroidota</taxon>
        <taxon>Sphingobacteriia</taxon>
        <taxon>Sphingobacteriales</taxon>
        <taxon>Sphingobacteriaceae</taxon>
        <taxon>Mucilaginibacter</taxon>
    </lineage>
</organism>
<feature type="transmembrane region" description="Helical" evidence="1">
    <location>
        <begin position="116"/>
        <end position="137"/>
    </location>
</feature>